<feature type="domain" description="Translin-associated factor X-interacting protein 1 N-terminal" evidence="4">
    <location>
        <begin position="149"/>
        <end position="252"/>
    </location>
</feature>
<feature type="region of interest" description="Disordered" evidence="3">
    <location>
        <begin position="90"/>
        <end position="126"/>
    </location>
</feature>
<dbReference type="PANTHER" id="PTHR34916:SF1">
    <property type="entry name" value="GI:13385330"/>
    <property type="match status" value="1"/>
</dbReference>
<feature type="coiled-coil region" evidence="2">
    <location>
        <begin position="236"/>
        <end position="263"/>
    </location>
</feature>
<proteinExistence type="predicted"/>
<reference evidence="5" key="4">
    <citation type="submission" date="2025-09" db="UniProtKB">
        <authorList>
            <consortium name="Ensembl"/>
        </authorList>
    </citation>
    <scope>IDENTIFICATION</scope>
</reference>
<accession>A0A3B1KA53</accession>
<evidence type="ECO:0000256" key="2">
    <source>
        <dbReference type="SAM" id="Coils"/>
    </source>
</evidence>
<dbReference type="PANTHER" id="PTHR34916">
    <property type="entry name" value="GI:13385330"/>
    <property type="match status" value="1"/>
</dbReference>
<feature type="region of interest" description="Disordered" evidence="3">
    <location>
        <begin position="28"/>
        <end position="75"/>
    </location>
</feature>
<dbReference type="AlphaFoldDB" id="A0A3B1KA53"/>
<name>A0A3B1KA53_ASTMX</name>
<evidence type="ECO:0000313" key="6">
    <source>
        <dbReference type="Proteomes" id="UP000018467"/>
    </source>
</evidence>
<dbReference type="Pfam" id="PF15739">
    <property type="entry name" value="TSNAXIP1_N"/>
    <property type="match status" value="1"/>
</dbReference>
<dbReference type="Proteomes" id="UP000018467">
    <property type="component" value="Unassembled WGS sequence"/>
</dbReference>
<evidence type="ECO:0000313" key="5">
    <source>
        <dbReference type="Ensembl" id="ENSAMXP00000051597.1"/>
    </source>
</evidence>
<evidence type="ECO:0000256" key="1">
    <source>
        <dbReference type="ARBA" id="ARBA00023054"/>
    </source>
</evidence>
<keyword evidence="1 2" id="KW-0175">Coiled coil</keyword>
<sequence length="376" mass="42828">MQRSSGIRRELKELLLSVERGNKADLHLYTSGHLGPHSFSPRPLHSREHKPIWEKSRNPQKETSRLQKSRETEADVEKMMQAWSNFTMATTPQDPAEDLSSSDETTGVGTYKKKKKKKKKEEEDVRETADLDLISHKRLNIRETVERHERKIQQGLRNVPACRGRCRERLSVFSDVFSDVCDSSPALGSILREIKTEYDLYLNSITSSLTSLQDLSVETAGLQAAVELVCLLEEEERRALEENERARTEYNDAQAEAKAMSIRLEKGKEIPTCVISESESGGLGLPDVEFGVFPDEKPSNTQASSMTQVEEKKQQVWRMWREVQSLQKDLRETMVSTVTASSLTGFIRDTKAEIMHLIAWNERLKSTSKASLAHFF</sequence>
<reference evidence="6" key="1">
    <citation type="submission" date="2013-03" db="EMBL/GenBank/DDBJ databases">
        <authorList>
            <person name="Jeffery W."/>
            <person name="Warren W."/>
            <person name="Wilson R.K."/>
        </authorList>
    </citation>
    <scope>NUCLEOTIDE SEQUENCE</scope>
    <source>
        <strain evidence="6">female</strain>
    </source>
</reference>
<dbReference type="Ensembl" id="ENSAMXT00000054260.1">
    <property type="protein sequence ID" value="ENSAMXP00000051597.1"/>
    <property type="gene ID" value="ENSAMXG00000042195.1"/>
</dbReference>
<dbReference type="Bgee" id="ENSAMXG00000042195">
    <property type="expression patterns" value="Expressed in olfactory epithelium and 4 other cell types or tissues"/>
</dbReference>
<reference evidence="6" key="2">
    <citation type="journal article" date="2014" name="Nat. Commun.">
        <title>The cavefish genome reveals candidate genes for eye loss.</title>
        <authorList>
            <person name="McGaugh S.E."/>
            <person name="Gross J.B."/>
            <person name="Aken B."/>
            <person name="Blin M."/>
            <person name="Borowsky R."/>
            <person name="Chalopin D."/>
            <person name="Hinaux H."/>
            <person name="Jeffery W.R."/>
            <person name="Keene A."/>
            <person name="Ma L."/>
            <person name="Minx P."/>
            <person name="Murphy D."/>
            <person name="O'Quin K.E."/>
            <person name="Retaux S."/>
            <person name="Rohner N."/>
            <person name="Searle S.M."/>
            <person name="Stahl B.A."/>
            <person name="Tabin C."/>
            <person name="Volff J.N."/>
            <person name="Yoshizawa M."/>
            <person name="Warren W.C."/>
        </authorList>
    </citation>
    <scope>NUCLEOTIDE SEQUENCE [LARGE SCALE GENOMIC DNA]</scope>
    <source>
        <strain evidence="6">female</strain>
    </source>
</reference>
<keyword evidence="6" id="KW-1185">Reference proteome</keyword>
<dbReference type="GeneTree" id="ENSGT00940000177213"/>
<organism evidence="5 6">
    <name type="scientific">Astyanax mexicanus</name>
    <name type="common">Blind cave fish</name>
    <name type="synonym">Astyanax fasciatus mexicanus</name>
    <dbReference type="NCBI Taxonomy" id="7994"/>
    <lineage>
        <taxon>Eukaryota</taxon>
        <taxon>Metazoa</taxon>
        <taxon>Chordata</taxon>
        <taxon>Craniata</taxon>
        <taxon>Vertebrata</taxon>
        <taxon>Euteleostomi</taxon>
        <taxon>Actinopterygii</taxon>
        <taxon>Neopterygii</taxon>
        <taxon>Teleostei</taxon>
        <taxon>Ostariophysi</taxon>
        <taxon>Characiformes</taxon>
        <taxon>Characoidei</taxon>
        <taxon>Acestrorhamphidae</taxon>
        <taxon>Acestrorhamphinae</taxon>
        <taxon>Astyanax</taxon>
    </lineage>
</organism>
<feature type="compositionally biased region" description="Basic and acidic residues" evidence="3">
    <location>
        <begin position="45"/>
        <end position="75"/>
    </location>
</feature>
<protein>
    <recommendedName>
        <fullName evidence="4">Translin-associated factor X-interacting protein 1 N-terminal domain-containing protein</fullName>
    </recommendedName>
</protein>
<dbReference type="InParanoid" id="A0A3B1KA53"/>
<dbReference type="InterPro" id="IPR032755">
    <property type="entry name" value="TSNAXIP1_N"/>
</dbReference>
<evidence type="ECO:0000259" key="4">
    <source>
        <dbReference type="Pfam" id="PF15739"/>
    </source>
</evidence>
<evidence type="ECO:0000256" key="3">
    <source>
        <dbReference type="SAM" id="MobiDB-lite"/>
    </source>
</evidence>
<dbReference type="STRING" id="7994.ENSAMXP00000051597"/>
<reference evidence="5" key="3">
    <citation type="submission" date="2025-08" db="UniProtKB">
        <authorList>
            <consortium name="Ensembl"/>
        </authorList>
    </citation>
    <scope>IDENTIFICATION</scope>
</reference>